<dbReference type="EMBL" id="QGLR01000002">
    <property type="protein sequence ID" value="PXZ08691.1"/>
    <property type="molecule type" value="Genomic_DNA"/>
</dbReference>
<dbReference type="AlphaFoldDB" id="A0A2V4EC81"/>
<organism evidence="1 2">
    <name type="scientific">Gilliamella apicola</name>
    <dbReference type="NCBI Taxonomy" id="1196095"/>
    <lineage>
        <taxon>Bacteria</taxon>
        <taxon>Pseudomonadati</taxon>
        <taxon>Pseudomonadota</taxon>
        <taxon>Gammaproteobacteria</taxon>
        <taxon>Orbales</taxon>
        <taxon>Orbaceae</taxon>
        <taxon>Gilliamella</taxon>
    </lineage>
</organism>
<evidence type="ECO:0000313" key="1">
    <source>
        <dbReference type="EMBL" id="PXZ08691.1"/>
    </source>
</evidence>
<protein>
    <submittedName>
        <fullName evidence="1">Uncharacterized protein</fullName>
    </submittedName>
</protein>
<proteinExistence type="predicted"/>
<comment type="caution">
    <text evidence="1">The sequence shown here is derived from an EMBL/GenBank/DDBJ whole genome shotgun (WGS) entry which is preliminary data.</text>
</comment>
<evidence type="ECO:0000313" key="2">
    <source>
        <dbReference type="Proteomes" id="UP000247932"/>
    </source>
</evidence>
<keyword evidence="2" id="KW-1185">Reference proteome</keyword>
<name>A0A2V4EC81_9GAMM</name>
<dbReference type="RefSeq" id="WP_110432331.1">
    <property type="nucleotide sequence ID" value="NZ_QGLR01000002.1"/>
</dbReference>
<dbReference type="Proteomes" id="UP000247932">
    <property type="component" value="Unassembled WGS sequence"/>
</dbReference>
<accession>A0A2V4EC81</accession>
<reference evidence="1 2" key="1">
    <citation type="submission" date="2018-05" db="EMBL/GenBank/DDBJ databases">
        <title>Reference genomes for bee gut microbiota database.</title>
        <authorList>
            <person name="Ellegaard K.M."/>
        </authorList>
    </citation>
    <scope>NUCLEOTIDE SEQUENCE [LARGE SCALE GENOMIC DNA]</scope>
    <source>
        <strain evidence="1 2">ESL0182</strain>
    </source>
</reference>
<gene>
    <name evidence="1" type="ORF">DKK70_00840</name>
</gene>
<sequence length="91" mass="10487">MELLSSINNIYLNDIKYENGIVSLFLLINNIHKTFTAIPKDGDIPVMTSSDELSELLMSLMPYEPAIYKKLYNVVWDYIKGNDVMFPIKLL</sequence>